<keyword evidence="1" id="KW-0472">Membrane</keyword>
<name>A0A8G1RVL3_9EURO</name>
<evidence type="ECO:0000313" key="2">
    <source>
        <dbReference type="EMBL" id="RAK78640.1"/>
    </source>
</evidence>
<evidence type="ECO:0000256" key="1">
    <source>
        <dbReference type="SAM" id="Phobius"/>
    </source>
</evidence>
<reference evidence="2 3" key="1">
    <citation type="submission" date="2018-02" db="EMBL/GenBank/DDBJ databases">
        <title>The genomes of Aspergillus section Nigri reveals drivers in fungal speciation.</title>
        <authorList>
            <consortium name="DOE Joint Genome Institute"/>
            <person name="Vesth T.C."/>
            <person name="Nybo J."/>
            <person name="Theobald S."/>
            <person name="Brandl J."/>
            <person name="Frisvad J.C."/>
            <person name="Nielsen K.F."/>
            <person name="Lyhne E.K."/>
            <person name="Kogle M.E."/>
            <person name="Kuo A."/>
            <person name="Riley R."/>
            <person name="Clum A."/>
            <person name="Nolan M."/>
            <person name="Lipzen A."/>
            <person name="Salamov A."/>
            <person name="Henrissat B."/>
            <person name="Wiebenga A."/>
            <person name="De vries R.P."/>
            <person name="Grigoriev I.V."/>
            <person name="Mortensen U.H."/>
            <person name="Andersen M.R."/>
            <person name="Baker S.E."/>
        </authorList>
    </citation>
    <scope>NUCLEOTIDE SEQUENCE [LARGE SCALE GENOMIC DNA]</scope>
    <source>
        <strain evidence="2 3">CBS 313.89</strain>
    </source>
</reference>
<protein>
    <submittedName>
        <fullName evidence="2">Uncharacterized protein</fullName>
    </submittedName>
</protein>
<accession>A0A8G1RVL3</accession>
<dbReference type="VEuPathDB" id="FungiDB:BO72DRAFT_67021"/>
<dbReference type="AlphaFoldDB" id="A0A8G1RVL3"/>
<dbReference type="GeneID" id="63867934"/>
<proteinExistence type="predicted"/>
<dbReference type="Proteomes" id="UP000249789">
    <property type="component" value="Unassembled WGS sequence"/>
</dbReference>
<dbReference type="RefSeq" id="XP_040802650.1">
    <property type="nucleotide sequence ID" value="XM_040950599.1"/>
</dbReference>
<sequence length="98" mass="10741">MVSLLSVNPVPTCPRAAGFQIAHRFCSVPYLQTLASLMRGFCPDNGASSNSPLSAHPPRWWLAWGAVAYWPTASLLAYWPSLLLPLLTASTAWAREKK</sequence>
<organism evidence="2 3">
    <name type="scientific">Aspergillus fijiensis CBS 313.89</name>
    <dbReference type="NCBI Taxonomy" id="1448319"/>
    <lineage>
        <taxon>Eukaryota</taxon>
        <taxon>Fungi</taxon>
        <taxon>Dikarya</taxon>
        <taxon>Ascomycota</taxon>
        <taxon>Pezizomycotina</taxon>
        <taxon>Eurotiomycetes</taxon>
        <taxon>Eurotiomycetidae</taxon>
        <taxon>Eurotiales</taxon>
        <taxon>Aspergillaceae</taxon>
        <taxon>Aspergillus</taxon>
    </lineage>
</organism>
<keyword evidence="1" id="KW-1133">Transmembrane helix</keyword>
<feature type="transmembrane region" description="Helical" evidence="1">
    <location>
        <begin position="68"/>
        <end position="94"/>
    </location>
</feature>
<evidence type="ECO:0000313" key="3">
    <source>
        <dbReference type="Proteomes" id="UP000249789"/>
    </source>
</evidence>
<gene>
    <name evidence="2" type="ORF">BO72DRAFT_67021</name>
</gene>
<dbReference type="EMBL" id="KZ824636">
    <property type="protein sequence ID" value="RAK78640.1"/>
    <property type="molecule type" value="Genomic_DNA"/>
</dbReference>
<keyword evidence="3" id="KW-1185">Reference proteome</keyword>
<keyword evidence="1" id="KW-0812">Transmembrane</keyword>